<accession>A0A1I1LRC9</accession>
<sequence>MTPTFALALDFDGIALLYRAPAGDGWRVVGSTELDVPDLGNKLGELRARGEALADDMPFATKLVLPESQVLFIEVPAGDPQGRSDAQRAAKALEGRTPYTLDELAYDWARVGNTLRIAAVARETLEEAEDFASLHRFNPVSYVAVPPEGAFPGEPFFGPTGQSAQWLPPGETPYRDVNPVRVVNTLNAAVEDAESGEAFDATALSTDWVETVDAESVTHAVEEPVKDVAAIEPADVAVTTSSPETRVLAVSDVAEPVVEVSTEPQRVETGSDALDQTDVPLSESVSTEAVEAPEPSDRPTPAVPIQHEADAEDTSDAPDIGERPEDDPEQAPPLKFPPEAVAEAPRAPIRSRPASPVAASKTPGYPSVSAGSAPVSGPVSEPRWTPPGVKPAPKPAKQGDDTEVAALAATAAASLEREPRWGRSGSAELTTVFGARTPPAKRGRGKVIGLAVGAASLAGLVALWTLVLGEPQQDGIATDPAREIARTESAYLDPVAQISPPPAESTSEAPTAVAQPPEATESAGTAPRQPELDSETASLPANEPSLNDTAPPELMADAPEEVPLDAGRPPEGNATADVAPDPSVAASAVADPQAQQTGPLDPSEARAAYDATGIWQRAPDTGYLPENDTIDELEIAAIDPEVVNQDAYALPDSLAELDRRPRPPTTPRHPDSKAEIGADGLVVPTKEGVLSPGGIMIHAGSPFIIPPRRAEPSEETLAALSPDRALAGFQPKRRPGDLVETTERATLGGRTRTELAGMRPLRRPQSAQELAAELTASQRMADEQTEDAQQPGTESAASGAPQTLQEAALAIDLETATRRAIPASPMPRLRPANISQIADRAKRNEEADRQRILAAAQVAQVEAEVRARAEAQARAEAEAQARARQAAADAAAASAAAETSSKVGPAVPSRYAARPTGTTPAAVARRATLERAIALNKVSLIGVYGSSNQRRALVRLPSGKYLKVQVGDRLDGGRVAAIGNNELQYSKGGRSVTLKMPKG</sequence>
<evidence type="ECO:0000313" key="2">
    <source>
        <dbReference type="EMBL" id="SFC72010.1"/>
    </source>
</evidence>
<feature type="region of interest" description="Disordered" evidence="1">
    <location>
        <begin position="473"/>
        <end position="608"/>
    </location>
</feature>
<evidence type="ECO:0000313" key="3">
    <source>
        <dbReference type="Proteomes" id="UP000198728"/>
    </source>
</evidence>
<evidence type="ECO:0008006" key="4">
    <source>
        <dbReference type="Google" id="ProtNLM"/>
    </source>
</evidence>
<gene>
    <name evidence="2" type="ORF">SAMN04488094_108104</name>
</gene>
<dbReference type="Proteomes" id="UP000198728">
    <property type="component" value="Unassembled WGS sequence"/>
</dbReference>
<keyword evidence="3" id="KW-1185">Reference proteome</keyword>
<dbReference type="STRING" id="441112.SAMN04488094_108104"/>
<evidence type="ECO:0000256" key="1">
    <source>
        <dbReference type="SAM" id="MobiDB-lite"/>
    </source>
</evidence>
<feature type="compositionally biased region" description="Polar residues" evidence="1">
    <location>
        <begin position="787"/>
        <end position="801"/>
    </location>
</feature>
<feature type="region of interest" description="Disordered" evidence="1">
    <location>
        <begin position="897"/>
        <end position="918"/>
    </location>
</feature>
<feature type="compositionally biased region" description="Pro residues" evidence="1">
    <location>
        <begin position="384"/>
        <end position="394"/>
    </location>
</feature>
<name>A0A1I1LRC9_9RHOB</name>
<organism evidence="2 3">
    <name type="scientific">Tropicimonas isoalkanivorans</name>
    <dbReference type="NCBI Taxonomy" id="441112"/>
    <lineage>
        <taxon>Bacteria</taxon>
        <taxon>Pseudomonadati</taxon>
        <taxon>Pseudomonadota</taxon>
        <taxon>Alphaproteobacteria</taxon>
        <taxon>Rhodobacterales</taxon>
        <taxon>Roseobacteraceae</taxon>
        <taxon>Tropicimonas</taxon>
    </lineage>
</organism>
<dbReference type="OrthoDB" id="7870459at2"/>
<feature type="compositionally biased region" description="Polar residues" evidence="1">
    <location>
        <begin position="535"/>
        <end position="548"/>
    </location>
</feature>
<feature type="compositionally biased region" description="Low complexity" evidence="1">
    <location>
        <begin position="576"/>
        <end position="596"/>
    </location>
</feature>
<protein>
    <recommendedName>
        <fullName evidence="4">Type IV pilus biogenesis protein PilP</fullName>
    </recommendedName>
</protein>
<feature type="compositionally biased region" description="Low complexity" evidence="1">
    <location>
        <begin position="337"/>
        <end position="360"/>
    </location>
</feature>
<dbReference type="AlphaFoldDB" id="A0A1I1LRC9"/>
<feature type="region of interest" description="Disordered" evidence="1">
    <location>
        <begin position="259"/>
        <end position="403"/>
    </location>
</feature>
<feature type="region of interest" description="Disordered" evidence="1">
    <location>
        <begin position="762"/>
        <end position="801"/>
    </location>
</feature>
<dbReference type="EMBL" id="FOLG01000008">
    <property type="protein sequence ID" value="SFC72010.1"/>
    <property type="molecule type" value="Genomic_DNA"/>
</dbReference>
<dbReference type="RefSeq" id="WP_093361299.1">
    <property type="nucleotide sequence ID" value="NZ_FOLG01000008.1"/>
</dbReference>
<feature type="region of interest" description="Disordered" evidence="1">
    <location>
        <begin position="651"/>
        <end position="681"/>
    </location>
</feature>
<proteinExistence type="predicted"/>
<reference evidence="2 3" key="1">
    <citation type="submission" date="2016-10" db="EMBL/GenBank/DDBJ databases">
        <authorList>
            <person name="de Groot N.N."/>
        </authorList>
    </citation>
    <scope>NUCLEOTIDE SEQUENCE [LARGE SCALE GENOMIC DNA]</scope>
    <source>
        <strain evidence="2 3">DSM 19548</strain>
    </source>
</reference>